<sequence length="57" mass="6851">MQPIIDQRSRTNHKIAQPRSKHLEITTYFEQMKPKIPRNRESKGESLNNEHENYLCN</sequence>
<reference evidence="2" key="1">
    <citation type="submission" date="2014-09" db="EMBL/GenBank/DDBJ databases">
        <authorList>
            <person name="Magalhaes I.L.F."/>
            <person name="Oliveira U."/>
            <person name="Santos F.R."/>
            <person name="Vidigal T.H.D.A."/>
            <person name="Brescovit A.D."/>
            <person name="Santos A.J."/>
        </authorList>
    </citation>
    <scope>NUCLEOTIDE SEQUENCE</scope>
    <source>
        <tissue evidence="2">Shoot tissue taken approximately 20 cm above the soil surface</tissue>
    </source>
</reference>
<evidence type="ECO:0000313" key="2">
    <source>
        <dbReference type="EMBL" id="JAE36222.1"/>
    </source>
</evidence>
<accession>A0A0A9HHJ7</accession>
<feature type="region of interest" description="Disordered" evidence="1">
    <location>
        <begin position="1"/>
        <end position="57"/>
    </location>
</feature>
<feature type="compositionally biased region" description="Basic and acidic residues" evidence="1">
    <location>
        <begin position="38"/>
        <end position="57"/>
    </location>
</feature>
<proteinExistence type="predicted"/>
<protein>
    <submittedName>
        <fullName evidence="2">Uncharacterized protein</fullName>
    </submittedName>
</protein>
<evidence type="ECO:0000256" key="1">
    <source>
        <dbReference type="SAM" id="MobiDB-lite"/>
    </source>
</evidence>
<name>A0A0A9HHJ7_ARUDO</name>
<dbReference type="EMBL" id="GBRH01161674">
    <property type="protein sequence ID" value="JAE36222.1"/>
    <property type="molecule type" value="Transcribed_RNA"/>
</dbReference>
<organism evidence="2">
    <name type="scientific">Arundo donax</name>
    <name type="common">Giant reed</name>
    <name type="synonym">Donax arundinaceus</name>
    <dbReference type="NCBI Taxonomy" id="35708"/>
    <lineage>
        <taxon>Eukaryota</taxon>
        <taxon>Viridiplantae</taxon>
        <taxon>Streptophyta</taxon>
        <taxon>Embryophyta</taxon>
        <taxon>Tracheophyta</taxon>
        <taxon>Spermatophyta</taxon>
        <taxon>Magnoliopsida</taxon>
        <taxon>Liliopsida</taxon>
        <taxon>Poales</taxon>
        <taxon>Poaceae</taxon>
        <taxon>PACMAD clade</taxon>
        <taxon>Arundinoideae</taxon>
        <taxon>Arundineae</taxon>
        <taxon>Arundo</taxon>
    </lineage>
</organism>
<reference evidence="2" key="2">
    <citation type="journal article" date="2015" name="Data Brief">
        <title>Shoot transcriptome of the giant reed, Arundo donax.</title>
        <authorList>
            <person name="Barrero R.A."/>
            <person name="Guerrero F.D."/>
            <person name="Moolhuijzen P."/>
            <person name="Goolsby J.A."/>
            <person name="Tidwell J."/>
            <person name="Bellgard S.E."/>
            <person name="Bellgard M.I."/>
        </authorList>
    </citation>
    <scope>NUCLEOTIDE SEQUENCE</scope>
    <source>
        <tissue evidence="2">Shoot tissue taken approximately 20 cm above the soil surface</tissue>
    </source>
</reference>
<dbReference type="AlphaFoldDB" id="A0A0A9HHJ7"/>